<accession>A0A1Y6LPG9</accession>
<proteinExistence type="predicted"/>
<name>A0A1Y6LPG9_ZYMTR</name>
<protein>
    <submittedName>
        <fullName evidence="1">Uncharacterized protein</fullName>
    </submittedName>
</protein>
<dbReference type="EMBL" id="LT882680">
    <property type="protein sequence ID" value="SMY24511.1"/>
    <property type="molecule type" value="Genomic_DNA"/>
</dbReference>
<dbReference type="Proteomes" id="UP000215453">
    <property type="component" value="Chromosome 5"/>
</dbReference>
<dbReference type="AlphaFoldDB" id="A0A1Y6LPG9"/>
<evidence type="ECO:0000313" key="2">
    <source>
        <dbReference type="Proteomes" id="UP000215453"/>
    </source>
</evidence>
<gene>
    <name evidence="1" type="ORF">ZT1A5_G5952</name>
</gene>
<evidence type="ECO:0000313" key="1">
    <source>
        <dbReference type="EMBL" id="SMY24511.1"/>
    </source>
</evidence>
<reference evidence="1 2" key="1">
    <citation type="submission" date="2016-10" db="EMBL/GenBank/DDBJ databases">
        <authorList>
            <person name="Varghese N."/>
        </authorList>
    </citation>
    <scope>NUCLEOTIDE SEQUENCE [LARGE SCALE GENOMIC DNA]</scope>
</reference>
<sequence length="76" mass="8303">MAIAKRFAVPSEQLAGLGWSESVMWHDQDSGAELEDSRRGYVPGAEDAKCRFAEVHASTCSMQRIGTSECSRAALR</sequence>
<organism evidence="1 2">
    <name type="scientific">Zymoseptoria tritici ST99CH_1A5</name>
    <dbReference type="NCBI Taxonomy" id="1276529"/>
    <lineage>
        <taxon>Eukaryota</taxon>
        <taxon>Fungi</taxon>
        <taxon>Dikarya</taxon>
        <taxon>Ascomycota</taxon>
        <taxon>Pezizomycotina</taxon>
        <taxon>Dothideomycetes</taxon>
        <taxon>Dothideomycetidae</taxon>
        <taxon>Mycosphaerellales</taxon>
        <taxon>Mycosphaerellaceae</taxon>
        <taxon>Zymoseptoria</taxon>
    </lineage>
</organism>